<evidence type="ECO:0000256" key="3">
    <source>
        <dbReference type="ARBA" id="ARBA00009406"/>
    </source>
</evidence>
<gene>
    <name evidence="14" type="ORF">THAOC_16380</name>
</gene>
<dbReference type="UniPathway" id="UPA00060"/>
<reference evidence="14 15" key="1">
    <citation type="journal article" date="2012" name="Genome Biol.">
        <title>Genome and low-iron response of an oceanic diatom adapted to chronic iron limitation.</title>
        <authorList>
            <person name="Lommer M."/>
            <person name="Specht M."/>
            <person name="Roy A.S."/>
            <person name="Kraemer L."/>
            <person name="Andreson R."/>
            <person name="Gutowska M.A."/>
            <person name="Wolf J."/>
            <person name="Bergner S.V."/>
            <person name="Schilhabel M.B."/>
            <person name="Klostermeier U.C."/>
            <person name="Beiko R.G."/>
            <person name="Rosenstiel P."/>
            <person name="Hippler M."/>
            <person name="Laroche J."/>
        </authorList>
    </citation>
    <scope>NUCLEOTIDE SEQUENCE [LARGE SCALE GENOMIC DNA]</scope>
    <source>
        <strain evidence="14 15">CCMP1005</strain>
    </source>
</reference>
<dbReference type="AlphaFoldDB" id="K0SXJ6"/>
<evidence type="ECO:0000256" key="4">
    <source>
        <dbReference type="ARBA" id="ARBA00011738"/>
    </source>
</evidence>
<feature type="compositionally biased region" description="Basic residues" evidence="12">
    <location>
        <begin position="112"/>
        <end position="124"/>
    </location>
</feature>
<dbReference type="GO" id="GO:0046872">
    <property type="term" value="F:metal ion binding"/>
    <property type="evidence" value="ECO:0007669"/>
    <property type="project" value="UniProtKB-KW"/>
</dbReference>
<keyword evidence="15" id="KW-1185">Reference proteome</keyword>
<comment type="pathway">
    <text evidence="2">Cofactor biosynthesis; thiamine diphosphate biosynthesis.</text>
</comment>
<dbReference type="GO" id="GO:0009228">
    <property type="term" value="P:thiamine biosynthetic process"/>
    <property type="evidence" value="ECO:0007669"/>
    <property type="project" value="UniProtKB-KW"/>
</dbReference>
<feature type="compositionally biased region" description="Basic and acidic residues" evidence="12">
    <location>
        <begin position="129"/>
        <end position="140"/>
    </location>
</feature>
<feature type="non-terminal residue" evidence="14">
    <location>
        <position position="1"/>
    </location>
</feature>
<comment type="function">
    <text evidence="1">Responsible for the formation of the pyrimidine heterocycle in the thiamine biosynthesis pathway. Catalyzes the formation of hydroxymethylpyrimidine phosphate (HMP-P) from histidine and pyridoxal phosphate (PLP). The protein uses PLP and the active site histidine to form HMP-P, generating an inactive enzyme. The enzyme can only undergo a single turnover, which suggests it is a suicide enzyme.</text>
</comment>
<evidence type="ECO:0000256" key="5">
    <source>
        <dbReference type="ARBA" id="ARBA00022679"/>
    </source>
</evidence>
<accession>K0SXJ6</accession>
<dbReference type="eggNOG" id="ENOG502QQ87">
    <property type="taxonomic scope" value="Eukaryota"/>
</dbReference>
<name>K0SXJ6_THAOC</name>
<keyword evidence="6" id="KW-0479">Metal-binding</keyword>
<comment type="subunit">
    <text evidence="4">Homodimer.</text>
</comment>
<feature type="compositionally biased region" description="Basic and acidic residues" evidence="12">
    <location>
        <begin position="98"/>
        <end position="110"/>
    </location>
</feature>
<evidence type="ECO:0000259" key="13">
    <source>
        <dbReference type="Pfam" id="PF09084"/>
    </source>
</evidence>
<evidence type="ECO:0000256" key="2">
    <source>
        <dbReference type="ARBA" id="ARBA00004948"/>
    </source>
</evidence>
<evidence type="ECO:0000256" key="10">
    <source>
        <dbReference type="ARBA" id="ARBA00033171"/>
    </source>
</evidence>
<sequence length="391" mass="42595">FCPNTPARPPFGERHARTAPLAAFTISETRMPMTRTAAAAAIRRRGSAVSSIVLLLAVICTTISGATGQECRPSEDDDASDCLTNAGSGVVRQPRPPPSDRRPAPRDIPRPRPVRRARRARRPLGGRGGDPRRPARRGRDGAAPSVPGRSAGQAGAGVRALPPHRRRGAVRRGTGGHPATRGHVMCGKTISYPGSPGPGGPAIVNTMVKADGKTDCDVGSYGRHNGGFFHTNALQGGDADVATLIFWNFELPEARARGMKEAAFFSLKEWGVPDFCQLVLMTTPDRFAEMKDAFRNLVLGLRRATGVIHQQPELARSYYYDHVKKDEQNEETQSIIEATFVATLPAFPNDQSMSEQYYDNLMAWLVETGQVEEEKAFEIKPNVYWTNEVAL</sequence>
<comment type="caution">
    <text evidence="14">The sequence shown here is derived from an EMBL/GenBank/DDBJ whole genome shotgun (WGS) entry which is preliminary data.</text>
</comment>
<keyword evidence="5" id="KW-0808">Transferase</keyword>
<dbReference type="InterPro" id="IPR027939">
    <property type="entry name" value="NMT1/THI5"/>
</dbReference>
<evidence type="ECO:0000313" key="15">
    <source>
        <dbReference type="Proteomes" id="UP000266841"/>
    </source>
</evidence>
<dbReference type="PANTHER" id="PTHR31528:SF1">
    <property type="entry name" value="4-AMINO-5-HYDROXYMETHYL-2-METHYLPYRIMIDINE PHOSPHATE SYNTHASE THI11-RELATED"/>
    <property type="match status" value="1"/>
</dbReference>
<keyword evidence="7" id="KW-0663">Pyridoxal phosphate</keyword>
<evidence type="ECO:0000256" key="7">
    <source>
        <dbReference type="ARBA" id="ARBA00022898"/>
    </source>
</evidence>
<dbReference type="Gene3D" id="3.40.190.10">
    <property type="entry name" value="Periplasmic binding protein-like II"/>
    <property type="match status" value="1"/>
</dbReference>
<feature type="domain" description="SsuA/THI5-like" evidence="13">
    <location>
        <begin position="187"/>
        <end position="314"/>
    </location>
</feature>
<evidence type="ECO:0000256" key="1">
    <source>
        <dbReference type="ARBA" id="ARBA00003469"/>
    </source>
</evidence>
<evidence type="ECO:0000313" key="14">
    <source>
        <dbReference type="EMBL" id="EJK62987.1"/>
    </source>
</evidence>
<evidence type="ECO:0000256" key="8">
    <source>
        <dbReference type="ARBA" id="ARBA00022977"/>
    </source>
</evidence>
<dbReference type="OrthoDB" id="434407at2759"/>
<feature type="region of interest" description="Disordered" evidence="12">
    <location>
        <begin position="67"/>
        <end position="196"/>
    </location>
</feature>
<dbReference type="InterPro" id="IPR015168">
    <property type="entry name" value="SsuA/THI5"/>
</dbReference>
<evidence type="ECO:0000256" key="9">
    <source>
        <dbReference type="ARBA" id="ARBA00023004"/>
    </source>
</evidence>
<evidence type="ECO:0000256" key="11">
    <source>
        <dbReference type="ARBA" id="ARBA00048179"/>
    </source>
</evidence>
<dbReference type="Pfam" id="PF09084">
    <property type="entry name" value="NMT1"/>
    <property type="match status" value="1"/>
</dbReference>
<dbReference type="EMBL" id="AGNL01018498">
    <property type="protein sequence ID" value="EJK62987.1"/>
    <property type="molecule type" value="Genomic_DNA"/>
</dbReference>
<evidence type="ECO:0000256" key="12">
    <source>
        <dbReference type="SAM" id="MobiDB-lite"/>
    </source>
</evidence>
<organism evidence="14 15">
    <name type="scientific">Thalassiosira oceanica</name>
    <name type="common">Marine diatom</name>
    <dbReference type="NCBI Taxonomy" id="159749"/>
    <lineage>
        <taxon>Eukaryota</taxon>
        <taxon>Sar</taxon>
        <taxon>Stramenopiles</taxon>
        <taxon>Ochrophyta</taxon>
        <taxon>Bacillariophyta</taxon>
        <taxon>Coscinodiscophyceae</taxon>
        <taxon>Thalassiosirophycidae</taxon>
        <taxon>Thalassiosirales</taxon>
        <taxon>Thalassiosiraceae</taxon>
        <taxon>Thalassiosira</taxon>
    </lineage>
</organism>
<keyword evidence="9" id="KW-0408">Iron</keyword>
<comment type="similarity">
    <text evidence="3">Belongs to the NMT1/THI5 family.</text>
</comment>
<dbReference type="Proteomes" id="UP000266841">
    <property type="component" value="Unassembled WGS sequence"/>
</dbReference>
<keyword evidence="8" id="KW-0784">Thiamine biosynthesis</keyword>
<proteinExistence type="inferred from homology"/>
<dbReference type="PANTHER" id="PTHR31528">
    <property type="entry name" value="4-AMINO-5-HYDROXYMETHYL-2-METHYLPYRIMIDINE PHOSPHATE SYNTHASE THI11-RELATED"/>
    <property type="match status" value="1"/>
</dbReference>
<comment type="catalytic activity">
    <reaction evidence="11">
        <text>N(6)-(pyridoxal phosphate)-L-lysyl-[4-amino-5-hydroxymethyl-2-methylpyrimidine phosphate synthase] + L-histidyl-[4-amino-5-hydroxymethyl-2-methylpyrimidine phosphate synthase] + 2 Fe(3+) + 4 H2O = L-lysyl-[4-amino-5-hydroxymethyl-2-methylpyrimidine phosphate synthase] + (2S)-2-amino-5-hydroxy-4-oxopentanoyl-[4-amino-5-hydroxymethyl-2-methylpyrimidine phosphate synthase] + 4-amino-2-methyl-5-(phosphooxymethyl)pyrimidine + 3-oxopropanoate + 2 Fe(2+) + 2 H(+)</text>
        <dbReference type="Rhea" id="RHEA:65756"/>
        <dbReference type="Rhea" id="RHEA-COMP:16892"/>
        <dbReference type="Rhea" id="RHEA-COMP:16893"/>
        <dbReference type="Rhea" id="RHEA-COMP:16894"/>
        <dbReference type="Rhea" id="RHEA-COMP:16895"/>
        <dbReference type="ChEBI" id="CHEBI:15377"/>
        <dbReference type="ChEBI" id="CHEBI:15378"/>
        <dbReference type="ChEBI" id="CHEBI:29033"/>
        <dbReference type="ChEBI" id="CHEBI:29034"/>
        <dbReference type="ChEBI" id="CHEBI:29969"/>
        <dbReference type="ChEBI" id="CHEBI:29979"/>
        <dbReference type="ChEBI" id="CHEBI:33190"/>
        <dbReference type="ChEBI" id="CHEBI:58354"/>
        <dbReference type="ChEBI" id="CHEBI:143915"/>
        <dbReference type="ChEBI" id="CHEBI:157692"/>
    </reaction>
    <physiologicalReaction direction="left-to-right" evidence="11">
        <dbReference type="Rhea" id="RHEA:65757"/>
    </physiologicalReaction>
</comment>
<evidence type="ECO:0000256" key="6">
    <source>
        <dbReference type="ARBA" id="ARBA00022723"/>
    </source>
</evidence>
<dbReference type="GO" id="GO:0009229">
    <property type="term" value="P:thiamine diphosphate biosynthetic process"/>
    <property type="evidence" value="ECO:0007669"/>
    <property type="project" value="UniProtKB-UniPathway"/>
</dbReference>
<dbReference type="GO" id="GO:0016740">
    <property type="term" value="F:transferase activity"/>
    <property type="evidence" value="ECO:0007669"/>
    <property type="project" value="UniProtKB-KW"/>
</dbReference>
<protein>
    <recommendedName>
        <fullName evidence="10">Thiamine pyrimidine synthase</fullName>
    </recommendedName>
</protein>